<sequence>MAPDLVFDQWRSDLPHLSRLMDQGSYGRLESSIPAITVPAWSCMMSGRDPGELGIYGFRNRRDRGYHTMAISDGRAVKVPRLWDLLGEAGWTVATLSVPGTSPPRPVSGSQVSCFLTPNLDTPFTHPPELGNQIRQWMPAFMLDVPEFRSEDKAQILDNLYALCQQRFSLAEKLLHQDHPDFLMLVDMGVDRIHHAFWKPMDPRHPQHQPQDPYANAIHDYYCQVDQRVGDLLAQCSPETVVLVVSDHGAQPLMGGICLNEWLIQEGYLVLKENPTEPRPLDQVAVDWSRTQAWGAGGYYGRVFLNVQGREPEGIVPMADYDRLRNELASRLEALPDAQGNALSSNAYKPQAIYQRVRGIAPDLLVYFDNLAWRSVGSVGHNTLYTVENDTGPDDANHAPLGLVIYHDPQRPQGGQVLTGAQLYDVVPTLCHRFGITPPPGLRGKVWPV</sequence>
<dbReference type="Pfam" id="PF01663">
    <property type="entry name" value="Phosphodiest"/>
    <property type="match status" value="1"/>
</dbReference>
<gene>
    <name evidence="1" type="ORF">PROH_10615</name>
</gene>
<proteinExistence type="predicted"/>
<protein>
    <submittedName>
        <fullName evidence="1">Phosphodiesterase</fullName>
    </submittedName>
</protein>
<dbReference type="AlphaFoldDB" id="A0A0M2Q0T4"/>
<reference evidence="1" key="1">
    <citation type="submission" date="2012-04" db="EMBL/GenBank/DDBJ databases">
        <authorList>
            <person name="Borisov I.G."/>
            <person name="Ivanikova N.V."/>
            <person name="Pinevich A.V."/>
        </authorList>
    </citation>
    <scope>NUCLEOTIDE SEQUENCE</scope>
    <source>
        <strain evidence="1">CALU 1027</strain>
    </source>
</reference>
<dbReference type="Gene3D" id="3.40.720.10">
    <property type="entry name" value="Alkaline Phosphatase, subunit A"/>
    <property type="match status" value="1"/>
</dbReference>
<evidence type="ECO:0000313" key="1">
    <source>
        <dbReference type="EMBL" id="KKJ00564.1"/>
    </source>
</evidence>
<dbReference type="InterPro" id="IPR017850">
    <property type="entry name" value="Alkaline_phosphatase_core_sf"/>
</dbReference>
<dbReference type="PANTHER" id="PTHR10151:SF120">
    <property type="entry name" value="BIS(5'-ADENOSYL)-TRIPHOSPHATASE"/>
    <property type="match status" value="1"/>
</dbReference>
<dbReference type="InterPro" id="IPR002591">
    <property type="entry name" value="Phosphodiest/P_Trfase"/>
</dbReference>
<comment type="caution">
    <text evidence="1">The sequence shown here is derived from an EMBL/GenBank/DDBJ whole genome shotgun (WGS) entry which is preliminary data.</text>
</comment>
<accession>A0A0M2Q0T4</accession>
<dbReference type="OrthoDB" id="9779418at2"/>
<dbReference type="EMBL" id="AJTX02000004">
    <property type="protein sequence ID" value="KKJ00564.1"/>
    <property type="molecule type" value="Genomic_DNA"/>
</dbReference>
<evidence type="ECO:0000313" key="2">
    <source>
        <dbReference type="Proteomes" id="UP000034681"/>
    </source>
</evidence>
<dbReference type="Proteomes" id="UP000034681">
    <property type="component" value="Unassembled WGS sequence"/>
</dbReference>
<name>A0A0M2Q0T4_PROHO</name>
<dbReference type="STRING" id="317619.GCA_000332315_00890"/>
<dbReference type="SUPFAM" id="SSF53649">
    <property type="entry name" value="Alkaline phosphatase-like"/>
    <property type="match status" value="1"/>
</dbReference>
<keyword evidence="2" id="KW-1185">Reference proteome</keyword>
<dbReference type="PANTHER" id="PTHR10151">
    <property type="entry name" value="ECTONUCLEOTIDE PYROPHOSPHATASE/PHOSPHODIESTERASE"/>
    <property type="match status" value="1"/>
</dbReference>
<organism evidence="1 2">
    <name type="scientific">Prochlorothrix hollandica PCC 9006 = CALU 1027</name>
    <dbReference type="NCBI Taxonomy" id="317619"/>
    <lineage>
        <taxon>Bacteria</taxon>
        <taxon>Bacillati</taxon>
        <taxon>Cyanobacteriota</taxon>
        <taxon>Cyanophyceae</taxon>
        <taxon>Prochlorotrichales</taxon>
        <taxon>Prochlorotrichaceae</taxon>
        <taxon>Prochlorothrix</taxon>
    </lineage>
</organism>
<dbReference type="GO" id="GO:0016787">
    <property type="term" value="F:hydrolase activity"/>
    <property type="evidence" value="ECO:0007669"/>
    <property type="project" value="UniProtKB-ARBA"/>
</dbReference>
<dbReference type="eggNOG" id="COG3379">
    <property type="taxonomic scope" value="Bacteria"/>
</dbReference>